<dbReference type="GO" id="GO:0005886">
    <property type="term" value="C:plasma membrane"/>
    <property type="evidence" value="ECO:0007669"/>
    <property type="project" value="UniProtKB-SubCell"/>
</dbReference>
<comment type="subcellular location">
    <subcellularLocation>
        <location evidence="1">Cell membrane</location>
        <topology evidence="1">Peripheral membrane protein</topology>
    </subcellularLocation>
</comment>
<reference evidence="10" key="1">
    <citation type="submission" date="2020-11" db="EMBL/GenBank/DDBJ databases">
        <title>Isolation and identification of active actinomycetes.</title>
        <authorList>
            <person name="Sun X."/>
        </authorList>
    </citation>
    <scope>NUCLEOTIDE SEQUENCE</scope>
    <source>
        <strain evidence="10">NEAU-A11</strain>
    </source>
</reference>
<keyword evidence="2" id="KW-0813">Transport</keyword>
<dbReference type="CDD" id="cd03216">
    <property type="entry name" value="ABC_Carb_Monos_I"/>
    <property type="match status" value="1"/>
</dbReference>
<keyword evidence="7" id="KW-1278">Translocase</keyword>
<evidence type="ECO:0000313" key="10">
    <source>
        <dbReference type="EMBL" id="MBG0562831.1"/>
    </source>
</evidence>
<dbReference type="PROSITE" id="PS00211">
    <property type="entry name" value="ABC_TRANSPORTER_1"/>
    <property type="match status" value="1"/>
</dbReference>
<name>A0A931FZC2_9ACTN</name>
<dbReference type="SMART" id="SM00382">
    <property type="entry name" value="AAA"/>
    <property type="match status" value="2"/>
</dbReference>
<keyword evidence="11" id="KW-1185">Reference proteome</keyword>
<feature type="domain" description="ABC transporter" evidence="9">
    <location>
        <begin position="8"/>
        <end position="243"/>
    </location>
</feature>
<dbReference type="FunFam" id="3.40.50.300:FF:000127">
    <property type="entry name" value="Ribose import ATP-binding protein RbsA"/>
    <property type="match status" value="1"/>
</dbReference>
<evidence type="ECO:0000259" key="9">
    <source>
        <dbReference type="PROSITE" id="PS50893"/>
    </source>
</evidence>
<dbReference type="InterPro" id="IPR003593">
    <property type="entry name" value="AAA+_ATPase"/>
</dbReference>
<gene>
    <name evidence="10" type="ORF">I4J89_15345</name>
</gene>
<dbReference type="SUPFAM" id="SSF52540">
    <property type="entry name" value="P-loop containing nucleoside triphosphate hydrolases"/>
    <property type="match status" value="2"/>
</dbReference>
<dbReference type="CDD" id="cd03215">
    <property type="entry name" value="ABC_Carb_Monos_II"/>
    <property type="match status" value="1"/>
</dbReference>
<keyword evidence="6 10" id="KW-0067">ATP-binding</keyword>
<evidence type="ECO:0000256" key="5">
    <source>
        <dbReference type="ARBA" id="ARBA00022741"/>
    </source>
</evidence>
<feature type="domain" description="ABC transporter" evidence="9">
    <location>
        <begin position="262"/>
        <end position="505"/>
    </location>
</feature>
<dbReference type="InterPro" id="IPR050107">
    <property type="entry name" value="ABC_carbohydrate_import_ATPase"/>
</dbReference>
<dbReference type="Proteomes" id="UP000598146">
    <property type="component" value="Unassembled WGS sequence"/>
</dbReference>
<accession>A0A931FZC2</accession>
<dbReference type="PROSITE" id="PS50893">
    <property type="entry name" value="ABC_TRANSPORTER_2"/>
    <property type="match status" value="2"/>
</dbReference>
<dbReference type="AlphaFoldDB" id="A0A931FZC2"/>
<keyword evidence="8" id="KW-0472">Membrane</keyword>
<dbReference type="GO" id="GO:0016887">
    <property type="term" value="F:ATP hydrolysis activity"/>
    <property type="evidence" value="ECO:0007669"/>
    <property type="project" value="InterPro"/>
</dbReference>
<evidence type="ECO:0000256" key="4">
    <source>
        <dbReference type="ARBA" id="ARBA00022737"/>
    </source>
</evidence>
<dbReference type="Gene3D" id="3.40.50.300">
    <property type="entry name" value="P-loop containing nucleotide triphosphate hydrolases"/>
    <property type="match status" value="2"/>
</dbReference>
<dbReference type="PANTHER" id="PTHR43790">
    <property type="entry name" value="CARBOHYDRATE TRANSPORT ATP-BINDING PROTEIN MG119-RELATED"/>
    <property type="match status" value="1"/>
</dbReference>
<dbReference type="RefSeq" id="WP_196414624.1">
    <property type="nucleotide sequence ID" value="NZ_JADQTO010000006.1"/>
</dbReference>
<evidence type="ECO:0000256" key="1">
    <source>
        <dbReference type="ARBA" id="ARBA00004202"/>
    </source>
</evidence>
<dbReference type="PANTHER" id="PTHR43790:SF9">
    <property type="entry name" value="GALACTOFURANOSE TRANSPORTER ATP-BINDING PROTEIN YTFR"/>
    <property type="match status" value="1"/>
</dbReference>
<dbReference type="EMBL" id="JADQTO010000006">
    <property type="protein sequence ID" value="MBG0562831.1"/>
    <property type="molecule type" value="Genomic_DNA"/>
</dbReference>
<evidence type="ECO:0000256" key="7">
    <source>
        <dbReference type="ARBA" id="ARBA00022967"/>
    </source>
</evidence>
<dbReference type="InterPro" id="IPR027417">
    <property type="entry name" value="P-loop_NTPase"/>
</dbReference>
<comment type="caution">
    <text evidence="10">The sequence shown here is derived from an EMBL/GenBank/DDBJ whole genome shotgun (WGS) entry which is preliminary data.</text>
</comment>
<evidence type="ECO:0000313" key="11">
    <source>
        <dbReference type="Proteomes" id="UP000598146"/>
    </source>
</evidence>
<organism evidence="10 11">
    <name type="scientific">Actinoplanes aureus</name>
    <dbReference type="NCBI Taxonomy" id="2792083"/>
    <lineage>
        <taxon>Bacteria</taxon>
        <taxon>Bacillati</taxon>
        <taxon>Actinomycetota</taxon>
        <taxon>Actinomycetes</taxon>
        <taxon>Micromonosporales</taxon>
        <taxon>Micromonosporaceae</taxon>
        <taxon>Actinoplanes</taxon>
    </lineage>
</organism>
<dbReference type="GO" id="GO:0005524">
    <property type="term" value="F:ATP binding"/>
    <property type="evidence" value="ECO:0007669"/>
    <property type="project" value="UniProtKB-KW"/>
</dbReference>
<keyword evidence="3" id="KW-1003">Cell membrane</keyword>
<evidence type="ECO:0000256" key="3">
    <source>
        <dbReference type="ARBA" id="ARBA00022475"/>
    </source>
</evidence>
<dbReference type="InterPro" id="IPR017871">
    <property type="entry name" value="ABC_transporter-like_CS"/>
</dbReference>
<protein>
    <submittedName>
        <fullName evidence="10">Sugar ABC transporter ATP-binding protein</fullName>
    </submittedName>
</protein>
<keyword evidence="4" id="KW-0677">Repeat</keyword>
<keyword evidence="5" id="KW-0547">Nucleotide-binding</keyword>
<evidence type="ECO:0000256" key="2">
    <source>
        <dbReference type="ARBA" id="ARBA00022448"/>
    </source>
</evidence>
<dbReference type="InterPro" id="IPR003439">
    <property type="entry name" value="ABC_transporter-like_ATP-bd"/>
</dbReference>
<sequence>MGAQSPVLEMTGIRKVFPGVVALDGVDFRLFPGEIHALMGENGAGKSTLIKVLTGVYEIDGGDIKLAGEPVRISGPLQAQQVGVSTVYQEVNLCTNLSVAENIFIGREPRRFGRIQWGVMRRRAAELLGRLDLNLDVSAPLSTYSLAIQQMVAIARAVDVSARVLILDEPTSSLDSSEVEQLFAVMRRLKADGVAILFVSHFLDQIYEVSDRLTVLRNGQLIGEYRTAELPQVQLVEKMIGKELAALEDLEDKAQRTREKAAEAKPVIEARGLGRTGAIAPYDLTIHEGEVVGLAGLLGSGRTELARLLFGADKADEGELRVAGKPVNLRSPQLAMKRGIAFSSENRRTEGIIGDLSVRENIILALQASRGWTRPIPRKRQDEIVEKYIKALQIRPADPERPVRNLSGGNQQKVLLARWLITEPKLLIIDEPTRGIDVGAKAEIQKLVAELSDGGMAVLFVSAELEEVLRLSHKIEVLRDRRLVEELENTSDVDADRIMRTIASGATS</sequence>
<evidence type="ECO:0000256" key="6">
    <source>
        <dbReference type="ARBA" id="ARBA00022840"/>
    </source>
</evidence>
<evidence type="ECO:0000256" key="8">
    <source>
        <dbReference type="ARBA" id="ARBA00023136"/>
    </source>
</evidence>
<dbReference type="Pfam" id="PF00005">
    <property type="entry name" value="ABC_tran"/>
    <property type="match status" value="2"/>
</dbReference>
<proteinExistence type="predicted"/>